<keyword evidence="3" id="KW-1185">Reference proteome</keyword>
<dbReference type="EMBL" id="UYYF01004746">
    <property type="protein sequence ID" value="VDN06795.1"/>
    <property type="molecule type" value="Genomic_DNA"/>
</dbReference>
<name>A0A0N5D7X2_THECL</name>
<evidence type="ECO:0000313" key="2">
    <source>
        <dbReference type="EMBL" id="VDN06795.1"/>
    </source>
</evidence>
<evidence type="ECO:0000256" key="1">
    <source>
        <dbReference type="SAM" id="MobiDB-lite"/>
    </source>
</evidence>
<proteinExistence type="predicted"/>
<sequence>MHGNGSNTTEYSSNQSTKVENPKEECFTIKISGAEIKDEQKKTASGIIAENNGKADEVVKSSVKDVGEHSASLSEPGTSKMITLEELIRRTEIRRAAGQTKW</sequence>
<dbReference type="Proteomes" id="UP000276776">
    <property type="component" value="Unassembled WGS sequence"/>
</dbReference>
<reference evidence="4" key="1">
    <citation type="submission" date="2017-02" db="UniProtKB">
        <authorList>
            <consortium name="WormBaseParasite"/>
        </authorList>
    </citation>
    <scope>IDENTIFICATION</scope>
</reference>
<evidence type="ECO:0000313" key="4">
    <source>
        <dbReference type="WBParaSite" id="TCLT_0000919001-mRNA-1"/>
    </source>
</evidence>
<gene>
    <name evidence="2" type="ORF">TCLT_LOCUS9179</name>
</gene>
<accession>A0A0N5D7X2</accession>
<reference evidence="2 3" key="2">
    <citation type="submission" date="2018-11" db="EMBL/GenBank/DDBJ databases">
        <authorList>
            <consortium name="Pathogen Informatics"/>
        </authorList>
    </citation>
    <scope>NUCLEOTIDE SEQUENCE [LARGE SCALE GENOMIC DNA]</scope>
</reference>
<organism evidence="4">
    <name type="scientific">Thelazia callipaeda</name>
    <name type="common">Oriental eyeworm</name>
    <name type="synonym">Parasitic nematode</name>
    <dbReference type="NCBI Taxonomy" id="103827"/>
    <lineage>
        <taxon>Eukaryota</taxon>
        <taxon>Metazoa</taxon>
        <taxon>Ecdysozoa</taxon>
        <taxon>Nematoda</taxon>
        <taxon>Chromadorea</taxon>
        <taxon>Rhabditida</taxon>
        <taxon>Spirurina</taxon>
        <taxon>Spiruromorpha</taxon>
        <taxon>Thelazioidea</taxon>
        <taxon>Thelaziidae</taxon>
        <taxon>Thelazia</taxon>
    </lineage>
</organism>
<feature type="compositionally biased region" description="Polar residues" evidence="1">
    <location>
        <begin position="1"/>
        <end position="19"/>
    </location>
</feature>
<evidence type="ECO:0000313" key="3">
    <source>
        <dbReference type="Proteomes" id="UP000276776"/>
    </source>
</evidence>
<protein>
    <submittedName>
        <fullName evidence="4">Ovule protein</fullName>
    </submittedName>
</protein>
<feature type="region of interest" description="Disordered" evidence="1">
    <location>
        <begin position="1"/>
        <end position="22"/>
    </location>
</feature>
<dbReference type="WBParaSite" id="TCLT_0000919001-mRNA-1">
    <property type="protein sequence ID" value="TCLT_0000919001-mRNA-1"/>
    <property type="gene ID" value="TCLT_0000919001"/>
</dbReference>
<dbReference type="AlphaFoldDB" id="A0A0N5D7X2"/>